<accession>A0AAW9NP02</accession>
<evidence type="ECO:0000313" key="3">
    <source>
        <dbReference type="Proteomes" id="UP001344888"/>
    </source>
</evidence>
<keyword evidence="1" id="KW-0479">Metal-binding</keyword>
<dbReference type="InterPro" id="IPR052170">
    <property type="entry name" value="M29_Exopeptidase"/>
</dbReference>
<dbReference type="GO" id="GO:0004177">
    <property type="term" value="F:aminopeptidase activity"/>
    <property type="evidence" value="ECO:0007669"/>
    <property type="project" value="UniProtKB-KW"/>
</dbReference>
<name>A0AAW9NP02_9BACL</name>
<dbReference type="GO" id="GO:0046872">
    <property type="term" value="F:metal ion binding"/>
    <property type="evidence" value="ECO:0007669"/>
    <property type="project" value="UniProtKB-KW"/>
</dbReference>
<dbReference type="Pfam" id="PF26233">
    <property type="entry name" value="NicX"/>
    <property type="match status" value="1"/>
</dbReference>
<dbReference type="RefSeq" id="WP_326121775.1">
    <property type="nucleotide sequence ID" value="NZ_JARSFG010000003.1"/>
</dbReference>
<dbReference type="GO" id="GO:0006508">
    <property type="term" value="P:proteolysis"/>
    <property type="evidence" value="ECO:0007669"/>
    <property type="project" value="InterPro"/>
</dbReference>
<reference evidence="2 3" key="1">
    <citation type="submission" date="2023-03" db="EMBL/GenBank/DDBJ databases">
        <title>Bacillus Genome Sequencing.</title>
        <authorList>
            <person name="Dunlap C."/>
        </authorList>
    </citation>
    <scope>NUCLEOTIDE SEQUENCE [LARGE SCALE GENOMIC DNA]</scope>
    <source>
        <strain evidence="2 3">B-59205</strain>
    </source>
</reference>
<dbReference type="Proteomes" id="UP001344888">
    <property type="component" value="Unassembled WGS sequence"/>
</dbReference>
<sequence length="308" mass="33004">MQHLHKIALNVLTGNLQVQATETLLILTDIHQQEIAKIFYEAGLTITKNTLFVMMPLLEKSGQEPHSAVTDLMASADVTLCVTSHSLTHTTARKNACEKGGRVATMPGVTLAMLEQGALHANAEEIEALVEHYVQLLNETATVRIVKDGHELTFSIENRHGIPSTGIVRKSGDYGNIPSGESYVAPIETSANGEILIDGSIANIGILQEPLLLKIRNGRLEDAVGPDGPKLLSLLGEENGRTIAEFGIGANKSAILCGNVLEDEKVYGTIHIAFGSNAPFGGTNKADVHIDCVVKSPIVYLDGKELIM</sequence>
<dbReference type="PANTHER" id="PTHR34448:SF1">
    <property type="entry name" value="BLL6088 PROTEIN"/>
    <property type="match status" value="1"/>
</dbReference>
<organism evidence="2 3">
    <name type="scientific">Metasolibacillus meyeri</name>
    <dbReference type="NCBI Taxonomy" id="1071052"/>
    <lineage>
        <taxon>Bacteria</taxon>
        <taxon>Bacillati</taxon>
        <taxon>Bacillota</taxon>
        <taxon>Bacilli</taxon>
        <taxon>Bacillales</taxon>
        <taxon>Caryophanaceae</taxon>
        <taxon>Metasolibacillus</taxon>
    </lineage>
</organism>
<keyword evidence="2" id="KW-0031">Aminopeptidase</keyword>
<keyword evidence="2" id="KW-0645">Protease</keyword>
<dbReference type="EC" id="3.4.11.-" evidence="2"/>
<dbReference type="InterPro" id="IPR058739">
    <property type="entry name" value="NicX"/>
</dbReference>
<dbReference type="PANTHER" id="PTHR34448">
    <property type="entry name" value="AMINOPEPTIDASE"/>
    <property type="match status" value="1"/>
</dbReference>
<evidence type="ECO:0000313" key="2">
    <source>
        <dbReference type="EMBL" id="MEC1177434.1"/>
    </source>
</evidence>
<dbReference type="EMBL" id="JARSFG010000003">
    <property type="protein sequence ID" value="MEC1177434.1"/>
    <property type="molecule type" value="Genomic_DNA"/>
</dbReference>
<evidence type="ECO:0000256" key="1">
    <source>
        <dbReference type="ARBA" id="ARBA00022723"/>
    </source>
</evidence>
<protein>
    <submittedName>
        <fullName evidence="2">Aminopeptidase</fullName>
        <ecNumber evidence="2">3.4.11.-</ecNumber>
    </submittedName>
</protein>
<dbReference type="SUPFAM" id="SSF144052">
    <property type="entry name" value="Thermophilic metalloprotease-like"/>
    <property type="match status" value="1"/>
</dbReference>
<comment type="caution">
    <text evidence="2">The sequence shown here is derived from an EMBL/GenBank/DDBJ whole genome shotgun (WGS) entry which is preliminary data.</text>
</comment>
<proteinExistence type="predicted"/>
<dbReference type="AlphaFoldDB" id="A0AAW9NP02"/>
<gene>
    <name evidence="2" type="ORF">P9B03_02965</name>
</gene>
<keyword evidence="3" id="KW-1185">Reference proteome</keyword>
<keyword evidence="2" id="KW-0378">Hydrolase</keyword>